<proteinExistence type="predicted"/>
<accession>A0A1H4ABI6</accession>
<keyword evidence="2" id="KW-1185">Reference proteome</keyword>
<name>A0A1H4ABI6_9ACTO</name>
<dbReference type="OrthoDB" id="3172472at2"/>
<gene>
    <name evidence="1" type="ORF">SAMN02910418_01387</name>
</gene>
<organism evidence="1 2">
    <name type="scientific">Bowdeniella nasicola</name>
    <dbReference type="NCBI Taxonomy" id="208480"/>
    <lineage>
        <taxon>Bacteria</taxon>
        <taxon>Bacillati</taxon>
        <taxon>Actinomycetota</taxon>
        <taxon>Actinomycetes</taxon>
        <taxon>Actinomycetales</taxon>
        <taxon>Actinomycetaceae</taxon>
        <taxon>Bowdeniella</taxon>
    </lineage>
</organism>
<dbReference type="Pfam" id="PF13489">
    <property type="entry name" value="Methyltransf_23"/>
    <property type="match status" value="1"/>
</dbReference>
<protein>
    <recommendedName>
        <fullName evidence="3">Methyltransferase domain-containing protein</fullName>
    </recommendedName>
</protein>
<evidence type="ECO:0008006" key="3">
    <source>
        <dbReference type="Google" id="ProtNLM"/>
    </source>
</evidence>
<sequence>MNDDAYTPNAEWYAALTAAWLPETTTALRDLLPPLSNSCAIDIASGIGSQTPTLRELGADRIYAVEPSAAMRVGLMTTVASDPDLLRHTTIVPLPFPAALPHLPDTWRAAIMLNAIGHLSDEDRLALWHAAAARLEPGGRLIISVQPPEDVTTIDWTDFGTVKVGTHRLHTRGRADPLDHQHVEWTIEWTLLDADSEPLETRRAHHAWRVVTQAELRREAIAAGLQPVEHTSAPSYLAFERP</sequence>
<dbReference type="AlphaFoldDB" id="A0A1H4ABI6"/>
<dbReference type="RefSeq" id="WP_092564082.1">
    <property type="nucleotide sequence ID" value="NZ_FNQV01000007.1"/>
</dbReference>
<dbReference type="CDD" id="cd02440">
    <property type="entry name" value="AdoMet_MTases"/>
    <property type="match status" value="1"/>
</dbReference>
<reference evidence="2" key="1">
    <citation type="submission" date="2016-10" db="EMBL/GenBank/DDBJ databases">
        <authorList>
            <person name="Varghese N."/>
            <person name="Submissions S."/>
        </authorList>
    </citation>
    <scope>NUCLEOTIDE SEQUENCE [LARGE SCALE GENOMIC DNA]</scope>
    <source>
        <strain evidence="2">KPR-1</strain>
    </source>
</reference>
<dbReference type="Gene3D" id="3.40.50.150">
    <property type="entry name" value="Vaccinia Virus protein VP39"/>
    <property type="match status" value="1"/>
</dbReference>
<dbReference type="EMBL" id="FNQV01000007">
    <property type="protein sequence ID" value="SEA33051.1"/>
    <property type="molecule type" value="Genomic_DNA"/>
</dbReference>
<dbReference type="InterPro" id="IPR029063">
    <property type="entry name" value="SAM-dependent_MTases_sf"/>
</dbReference>
<evidence type="ECO:0000313" key="2">
    <source>
        <dbReference type="Proteomes" id="UP000199288"/>
    </source>
</evidence>
<dbReference type="SUPFAM" id="SSF53335">
    <property type="entry name" value="S-adenosyl-L-methionine-dependent methyltransferases"/>
    <property type="match status" value="1"/>
</dbReference>
<dbReference type="Proteomes" id="UP000199288">
    <property type="component" value="Unassembled WGS sequence"/>
</dbReference>
<evidence type="ECO:0000313" key="1">
    <source>
        <dbReference type="EMBL" id="SEA33051.1"/>
    </source>
</evidence>